<dbReference type="PROSITE" id="PS50181">
    <property type="entry name" value="FBOX"/>
    <property type="match status" value="1"/>
</dbReference>
<accession>A0A6A6ZDX8</accession>
<gene>
    <name evidence="2" type="ORF">CC86DRAFT_364086</name>
</gene>
<dbReference type="OrthoDB" id="5304354at2759"/>
<dbReference type="AlphaFoldDB" id="A0A6A6ZDX8"/>
<evidence type="ECO:0000259" key="1">
    <source>
        <dbReference type="PROSITE" id="PS50181"/>
    </source>
</evidence>
<protein>
    <recommendedName>
        <fullName evidence="1">F-box domain-containing protein</fullName>
    </recommendedName>
</protein>
<sequence length="502" mass="56656">MALTALPAELTINIAEILDPHSTLKFALTCKSHSALCKSVLEKHARLFNEWQIIDTTDAELLLWQTLKEVLDDPRKGWYVRELNLPPNRQYNWTSRMSLFPPHPCADLAPSGEEKDMFKAAARKLEKLYPILESQHLLAREANPSILGRPNDLVGTIEDRIDAGKEDGVVTILLHYLPYLKTIRLTEVDDTSDCLELMMHRVAGGYKDPAVASKLPLQHLTTAAVSHCNTEGSITANWACSFLGIPSLKTFGAYRMGNSPSRGAEDYYLLPGKMPCSNVTELFFACCLFNVEGLSVILAGLKNLKKFTYWGGDEGVSWASYKPKETIQALAKHVGHTVEEIVLDREDIDDDDHMNEDALKTVSLQEFQKLKILNCPWDMVRPEDEESDNGEPLEQGFHRKEDNIALDTDFDIRSILPESLQELYLHGTFFDTDGHYEWQAMERVFHHPNPMTPNLSLEKTCIRQVWNGGEIRERIGTADAPLSVDDHPLMHELFDGHGYSAL</sequence>
<name>A0A6A6ZDX8_9PLEO</name>
<dbReference type="Proteomes" id="UP000799424">
    <property type="component" value="Unassembled WGS sequence"/>
</dbReference>
<dbReference type="EMBL" id="MU006251">
    <property type="protein sequence ID" value="KAF2818485.1"/>
    <property type="molecule type" value="Genomic_DNA"/>
</dbReference>
<dbReference type="InterPro" id="IPR001810">
    <property type="entry name" value="F-box_dom"/>
</dbReference>
<reference evidence="2" key="1">
    <citation type="journal article" date="2020" name="Stud. Mycol.">
        <title>101 Dothideomycetes genomes: a test case for predicting lifestyles and emergence of pathogens.</title>
        <authorList>
            <person name="Haridas S."/>
            <person name="Albert R."/>
            <person name="Binder M."/>
            <person name="Bloem J."/>
            <person name="Labutti K."/>
            <person name="Salamov A."/>
            <person name="Andreopoulos B."/>
            <person name="Baker S."/>
            <person name="Barry K."/>
            <person name="Bills G."/>
            <person name="Bluhm B."/>
            <person name="Cannon C."/>
            <person name="Castanera R."/>
            <person name="Culley D."/>
            <person name="Daum C."/>
            <person name="Ezra D."/>
            <person name="Gonzalez J."/>
            <person name="Henrissat B."/>
            <person name="Kuo A."/>
            <person name="Liang C."/>
            <person name="Lipzen A."/>
            <person name="Lutzoni F."/>
            <person name="Magnuson J."/>
            <person name="Mondo S."/>
            <person name="Nolan M."/>
            <person name="Ohm R."/>
            <person name="Pangilinan J."/>
            <person name="Park H.-J."/>
            <person name="Ramirez L."/>
            <person name="Alfaro M."/>
            <person name="Sun H."/>
            <person name="Tritt A."/>
            <person name="Yoshinaga Y."/>
            <person name="Zwiers L.-H."/>
            <person name="Turgeon B."/>
            <person name="Goodwin S."/>
            <person name="Spatafora J."/>
            <person name="Crous P."/>
            <person name="Grigoriev I."/>
        </authorList>
    </citation>
    <scope>NUCLEOTIDE SEQUENCE</scope>
    <source>
        <strain evidence="2">CBS 113818</strain>
    </source>
</reference>
<evidence type="ECO:0000313" key="3">
    <source>
        <dbReference type="Proteomes" id="UP000799424"/>
    </source>
</evidence>
<proteinExistence type="predicted"/>
<evidence type="ECO:0000313" key="2">
    <source>
        <dbReference type="EMBL" id="KAF2818485.1"/>
    </source>
</evidence>
<feature type="domain" description="F-box" evidence="1">
    <location>
        <begin position="1"/>
        <end position="51"/>
    </location>
</feature>
<keyword evidence="3" id="KW-1185">Reference proteome</keyword>
<organism evidence="2 3">
    <name type="scientific">Ophiobolus disseminans</name>
    <dbReference type="NCBI Taxonomy" id="1469910"/>
    <lineage>
        <taxon>Eukaryota</taxon>
        <taxon>Fungi</taxon>
        <taxon>Dikarya</taxon>
        <taxon>Ascomycota</taxon>
        <taxon>Pezizomycotina</taxon>
        <taxon>Dothideomycetes</taxon>
        <taxon>Pleosporomycetidae</taxon>
        <taxon>Pleosporales</taxon>
        <taxon>Pleosporineae</taxon>
        <taxon>Phaeosphaeriaceae</taxon>
        <taxon>Ophiobolus</taxon>
    </lineage>
</organism>